<evidence type="ECO:0008006" key="4">
    <source>
        <dbReference type="Google" id="ProtNLM"/>
    </source>
</evidence>
<dbReference type="EMBL" id="JBBHJZ010000001">
    <property type="protein sequence ID" value="MEJ5975579.1"/>
    <property type="molecule type" value="Genomic_DNA"/>
</dbReference>
<organism evidence="2 3">
    <name type="scientific">Novosphingobium anseongense</name>
    <dbReference type="NCBI Taxonomy" id="3133436"/>
    <lineage>
        <taxon>Bacteria</taxon>
        <taxon>Pseudomonadati</taxon>
        <taxon>Pseudomonadota</taxon>
        <taxon>Alphaproteobacteria</taxon>
        <taxon>Sphingomonadales</taxon>
        <taxon>Sphingomonadaceae</taxon>
        <taxon>Novosphingobium</taxon>
    </lineage>
</organism>
<protein>
    <recommendedName>
        <fullName evidence="4">Lipoprotein</fullName>
    </recommendedName>
</protein>
<proteinExistence type="predicted"/>
<evidence type="ECO:0000256" key="1">
    <source>
        <dbReference type="SAM" id="MobiDB-lite"/>
    </source>
</evidence>
<feature type="region of interest" description="Disordered" evidence="1">
    <location>
        <begin position="86"/>
        <end position="111"/>
    </location>
</feature>
<evidence type="ECO:0000313" key="2">
    <source>
        <dbReference type="EMBL" id="MEJ5975579.1"/>
    </source>
</evidence>
<evidence type="ECO:0000313" key="3">
    <source>
        <dbReference type="Proteomes" id="UP001361239"/>
    </source>
</evidence>
<dbReference type="Proteomes" id="UP001361239">
    <property type="component" value="Unassembled WGS sequence"/>
</dbReference>
<sequence>MQPIFVPRTGGIVLALISLLLSACLFAPGKFTSTLDLRKDGQFSFAYTGEIHMLALSKLAEEANKAPESFTAETCYKDDSFDERPCTEEDLAKQKQAWEEEQARSAEKRRQDAQSMRAILGGIDPSSPKAAEELAARLRRQAGWKRVDYKGDGLFDVDFAISGRLDHDFTFPTIERFPMANAFVQIALRNDGTVRIDAPGFAPASGGEPFRSMMGAKDNAPPVSQADGTFTVRTDGTILANNTDEGPQTDPAGQKLDWAVNLRTPAAPTALIKLGT</sequence>
<comment type="caution">
    <text evidence="2">The sequence shown here is derived from an EMBL/GenBank/DDBJ whole genome shotgun (WGS) entry which is preliminary data.</text>
</comment>
<dbReference type="RefSeq" id="WP_339585519.1">
    <property type="nucleotide sequence ID" value="NZ_JBBHJZ010000001.1"/>
</dbReference>
<gene>
    <name evidence="2" type="ORF">WG901_02955</name>
</gene>
<accession>A0ABU8RRJ5</accession>
<name>A0ABU8RRJ5_9SPHN</name>
<reference evidence="2 3" key="1">
    <citation type="submission" date="2024-03" db="EMBL/GenBank/DDBJ databases">
        <authorList>
            <person name="Jo J.-H."/>
        </authorList>
    </citation>
    <scope>NUCLEOTIDE SEQUENCE [LARGE SCALE GENOMIC DNA]</scope>
    <source>
        <strain evidence="2 3">PS1R-30</strain>
    </source>
</reference>
<keyword evidence="3" id="KW-1185">Reference proteome</keyword>